<feature type="region of interest" description="Disordered" evidence="7">
    <location>
        <begin position="1"/>
        <end position="79"/>
    </location>
</feature>
<dbReference type="GO" id="GO:0006270">
    <property type="term" value="P:DNA replication initiation"/>
    <property type="evidence" value="ECO:0007669"/>
    <property type="project" value="TreeGrafter"/>
</dbReference>
<dbReference type="Pfam" id="PF03914">
    <property type="entry name" value="CBF"/>
    <property type="match status" value="1"/>
</dbReference>
<dbReference type="AlphaFoldDB" id="A0A8C4QD90"/>
<dbReference type="SUPFAM" id="SSF48371">
    <property type="entry name" value="ARM repeat"/>
    <property type="match status" value="1"/>
</dbReference>
<evidence type="ECO:0000256" key="2">
    <source>
        <dbReference type="ARBA" id="ARBA00007797"/>
    </source>
</evidence>
<dbReference type="InterPro" id="IPR016903">
    <property type="entry name" value="Nucleolar_cplx-assoc_3"/>
</dbReference>
<evidence type="ECO:0000256" key="3">
    <source>
        <dbReference type="ARBA" id="ARBA00023054"/>
    </source>
</evidence>
<organism evidence="10 11">
    <name type="scientific">Eptatretus burgeri</name>
    <name type="common">Inshore hagfish</name>
    <dbReference type="NCBI Taxonomy" id="7764"/>
    <lineage>
        <taxon>Eukaryota</taxon>
        <taxon>Metazoa</taxon>
        <taxon>Chordata</taxon>
        <taxon>Craniata</taxon>
        <taxon>Vertebrata</taxon>
        <taxon>Cyclostomata</taxon>
        <taxon>Myxini</taxon>
        <taxon>Myxiniformes</taxon>
        <taxon>Myxinidae</taxon>
        <taxon>Eptatretinae</taxon>
        <taxon>Eptatretus</taxon>
    </lineage>
</organism>
<evidence type="ECO:0000256" key="6">
    <source>
        <dbReference type="SAM" id="Coils"/>
    </source>
</evidence>
<evidence type="ECO:0000256" key="4">
    <source>
        <dbReference type="ARBA" id="ARBA00023242"/>
    </source>
</evidence>
<dbReference type="PANTHER" id="PTHR14428:SF5">
    <property type="entry name" value="NUCLEOLAR COMPLEX PROTEIN 3 HOMOLOG"/>
    <property type="match status" value="1"/>
</dbReference>
<dbReference type="InterPro" id="IPR011501">
    <property type="entry name" value="Noc3_N"/>
</dbReference>
<sequence>MAPVRKRRGMTKKAPTFRRLLKTSNEKMQNKLRERKFRQRSTDKHARKEQRKLRSALRHAPPPQGASHKSGDRNSDDLEVPWDMMEGEENYICAVGQHTAFLDQHLVESAPPMKRRCREDNPEPYEVVPRSAPTKPSRRLVHLLPIKDSAGIHPRVMERPVTQEEVCEEGEDVGKSKKGKARQRKQRVSRPLAVPPNLSETGLAAWREKILNDKKRHIALLASSVLTDPHNGVQKLKELRAMLGERCVAVSVAVRRLVMLSLAELFCDITPSYYVRPLTEAELAVKVRKEVKALRDFEKGLVNQYRLYLEALEQVIRAWQKGSSGSKRGVAGVVSEALQGLAEVAVRCLCRLVVGLPHFNFHRNVLLLLVPLMDHKCPKIGECCRAAISKMFREDRRGESSLAATRLIAALIRKQNFQLHPEVIRVLLNLRVHDVEVQKDAGSLAPTKKGSQEVNLSRMQRKRHKAEEKLQRELLEAEATENKELKLRLQTETLNVVFLIYFRILKKSPNRNLLPPVLEGLARFSHLINVAFFDDLLMVLHKLIESKNLKNRERLHCIQTAFHILSGQGEALNIDPQRFYKHMYSSLFQIHCGSADEDVAIVLRCLDAMLLKRRRQVSTTRVLAFTVRLGALALQLQPNGALGILATLRSLFITFSQLNTLLDGEEAVGGVYQPLAEEPEQSQAQGAALWGLIALKRHFHPTVRQFSGHILAGAPTEGRESLPSNLSRSSPSEVFGSFSGAGFNPPIPNTPATKKVRLQH</sequence>
<evidence type="ECO:0000256" key="1">
    <source>
        <dbReference type="ARBA" id="ARBA00004604"/>
    </source>
</evidence>
<dbReference type="InterPro" id="IPR016024">
    <property type="entry name" value="ARM-type_fold"/>
</dbReference>
<accession>A0A8C4QD90</accession>
<evidence type="ECO:0000313" key="10">
    <source>
        <dbReference type="Ensembl" id="ENSEBUP00000013719.1"/>
    </source>
</evidence>
<dbReference type="PANTHER" id="PTHR14428">
    <property type="entry name" value="NUCLEOLAR COMPLEX PROTEIN 3"/>
    <property type="match status" value="1"/>
</dbReference>
<feature type="region of interest" description="Disordered" evidence="7">
    <location>
        <begin position="161"/>
        <end position="194"/>
    </location>
</feature>
<evidence type="ECO:0000313" key="11">
    <source>
        <dbReference type="Proteomes" id="UP000694388"/>
    </source>
</evidence>
<feature type="region of interest" description="Disordered" evidence="7">
    <location>
        <begin position="114"/>
        <end position="136"/>
    </location>
</feature>
<proteinExistence type="inferred from homology"/>
<comment type="similarity">
    <text evidence="2 5">Belongs to the CBF/MAK21 family.</text>
</comment>
<protein>
    <recommendedName>
        <fullName evidence="5">Nucleolar complex protein 3 homolog</fullName>
        <shortName evidence="5">NOC3 protein homolog</shortName>
    </recommendedName>
</protein>
<name>A0A8C4QD90_EPTBU</name>
<dbReference type="PIRSF" id="PIRSF028977">
    <property type="entry name" value="Nucleolar_complex_p3"/>
    <property type="match status" value="1"/>
</dbReference>
<evidence type="ECO:0000256" key="7">
    <source>
        <dbReference type="SAM" id="MobiDB-lite"/>
    </source>
</evidence>
<reference evidence="10" key="1">
    <citation type="submission" date="2025-08" db="UniProtKB">
        <authorList>
            <consortium name="Ensembl"/>
        </authorList>
    </citation>
    <scope>IDENTIFICATION</scope>
</reference>
<dbReference type="GeneTree" id="ENSGT00390000008540"/>
<feature type="domain" description="CCAAT-binding factor" evidence="8">
    <location>
        <begin position="555"/>
        <end position="706"/>
    </location>
</feature>
<feature type="compositionally biased region" description="Basic residues" evidence="7">
    <location>
        <begin position="1"/>
        <end position="21"/>
    </location>
</feature>
<keyword evidence="3 6" id="KW-0175">Coiled coil</keyword>
<dbReference type="GO" id="GO:0005730">
    <property type="term" value="C:nucleolus"/>
    <property type="evidence" value="ECO:0007669"/>
    <property type="project" value="UniProtKB-SubCell"/>
</dbReference>
<evidence type="ECO:0000256" key="5">
    <source>
        <dbReference type="PIRNR" id="PIRNR028977"/>
    </source>
</evidence>
<evidence type="ECO:0000259" key="9">
    <source>
        <dbReference type="Pfam" id="PF07540"/>
    </source>
</evidence>
<feature type="compositionally biased region" description="Basic residues" evidence="7">
    <location>
        <begin position="47"/>
        <end position="57"/>
    </location>
</feature>
<feature type="region of interest" description="Disordered" evidence="7">
    <location>
        <begin position="738"/>
        <end position="760"/>
    </location>
</feature>
<dbReference type="Pfam" id="PF07540">
    <property type="entry name" value="NOC3p"/>
    <property type="match status" value="1"/>
</dbReference>
<dbReference type="OMA" id="HYCPQVR"/>
<dbReference type="InterPro" id="IPR005612">
    <property type="entry name" value="CCAAT-binding_factor"/>
</dbReference>
<dbReference type="Ensembl" id="ENSEBUT00000014295.1">
    <property type="protein sequence ID" value="ENSEBUP00000013719.1"/>
    <property type="gene ID" value="ENSEBUG00000008654.1"/>
</dbReference>
<dbReference type="GO" id="GO:0003682">
    <property type="term" value="F:chromatin binding"/>
    <property type="evidence" value="ECO:0007669"/>
    <property type="project" value="TreeGrafter"/>
</dbReference>
<feature type="compositionally biased region" description="Basic residues" evidence="7">
    <location>
        <begin position="176"/>
        <end position="188"/>
    </location>
</feature>
<keyword evidence="11" id="KW-1185">Reference proteome</keyword>
<evidence type="ECO:0000259" key="8">
    <source>
        <dbReference type="Pfam" id="PF03914"/>
    </source>
</evidence>
<reference evidence="10" key="2">
    <citation type="submission" date="2025-09" db="UniProtKB">
        <authorList>
            <consortium name="Ensembl"/>
        </authorList>
    </citation>
    <scope>IDENTIFICATION</scope>
</reference>
<feature type="coiled-coil region" evidence="6">
    <location>
        <begin position="449"/>
        <end position="483"/>
    </location>
</feature>
<dbReference type="Proteomes" id="UP000694388">
    <property type="component" value="Unplaced"/>
</dbReference>
<comment type="subcellular location">
    <subcellularLocation>
        <location evidence="1 5">Nucleus</location>
        <location evidence="1 5">Nucleolus</location>
    </subcellularLocation>
</comment>
<keyword evidence="4" id="KW-0539">Nucleus</keyword>
<feature type="domain" description="Nucleolar complex-associated protein 3 N-terminal" evidence="9">
    <location>
        <begin position="214"/>
        <end position="308"/>
    </location>
</feature>